<accession>A0A412DX82</accession>
<name>A0A412DX82_BACSE</name>
<dbReference type="InterPro" id="IPR000055">
    <property type="entry name" value="Restrct_endonuc_typeI_TRD"/>
</dbReference>
<dbReference type="PANTHER" id="PTHR30408:SF13">
    <property type="entry name" value="TYPE I RESTRICTION ENZYME HINDI SPECIFICITY SUBUNIT"/>
    <property type="match status" value="1"/>
</dbReference>
<evidence type="ECO:0000256" key="3">
    <source>
        <dbReference type="ARBA" id="ARBA00023125"/>
    </source>
</evidence>
<feature type="domain" description="Type I restriction modification DNA specificity" evidence="4">
    <location>
        <begin position="5"/>
        <end position="156"/>
    </location>
</feature>
<dbReference type="InterPro" id="IPR052021">
    <property type="entry name" value="Type-I_RS_S_subunit"/>
</dbReference>
<dbReference type="EMBL" id="QRUB01000043">
    <property type="protein sequence ID" value="RGR24937.1"/>
    <property type="molecule type" value="Genomic_DNA"/>
</dbReference>
<comment type="similarity">
    <text evidence="1">Belongs to the type-I restriction system S methylase family.</text>
</comment>
<dbReference type="GO" id="GO:0009307">
    <property type="term" value="P:DNA restriction-modification system"/>
    <property type="evidence" value="ECO:0007669"/>
    <property type="project" value="UniProtKB-KW"/>
</dbReference>
<dbReference type="GO" id="GO:0003677">
    <property type="term" value="F:DNA binding"/>
    <property type="evidence" value="ECO:0007669"/>
    <property type="project" value="UniProtKB-KW"/>
</dbReference>
<comment type="caution">
    <text evidence="5">The sequence shown here is derived from an EMBL/GenBank/DDBJ whole genome shotgun (WGS) entry which is preliminary data.</text>
</comment>
<evidence type="ECO:0000256" key="2">
    <source>
        <dbReference type="ARBA" id="ARBA00022747"/>
    </source>
</evidence>
<reference evidence="5 6" key="1">
    <citation type="submission" date="2018-08" db="EMBL/GenBank/DDBJ databases">
        <title>A genome reference for cultivated species of the human gut microbiota.</title>
        <authorList>
            <person name="Zou Y."/>
            <person name="Xue W."/>
            <person name="Luo G."/>
        </authorList>
    </citation>
    <scope>NUCLEOTIDE SEQUENCE [LARGE SCALE GENOMIC DNA]</scope>
    <source>
        <strain evidence="5 6">AF25-6</strain>
    </source>
</reference>
<evidence type="ECO:0000256" key="1">
    <source>
        <dbReference type="ARBA" id="ARBA00010923"/>
    </source>
</evidence>
<dbReference type="InterPro" id="IPR044946">
    <property type="entry name" value="Restrct_endonuc_typeI_TRD_sf"/>
</dbReference>
<proteinExistence type="inferred from homology"/>
<dbReference type="SUPFAM" id="SSF116734">
    <property type="entry name" value="DNA methylase specificity domain"/>
    <property type="match status" value="1"/>
</dbReference>
<organism evidence="5 6">
    <name type="scientific">Bacteroides stercoris</name>
    <dbReference type="NCBI Taxonomy" id="46506"/>
    <lineage>
        <taxon>Bacteria</taxon>
        <taxon>Pseudomonadati</taxon>
        <taxon>Bacteroidota</taxon>
        <taxon>Bacteroidia</taxon>
        <taxon>Bacteroidales</taxon>
        <taxon>Bacteroidaceae</taxon>
        <taxon>Bacteroides</taxon>
    </lineage>
</organism>
<dbReference type="Proteomes" id="UP000284161">
    <property type="component" value="Unassembled WGS sequence"/>
</dbReference>
<evidence type="ECO:0000313" key="6">
    <source>
        <dbReference type="Proteomes" id="UP000284161"/>
    </source>
</evidence>
<keyword evidence="3" id="KW-0238">DNA-binding</keyword>
<dbReference type="Gene3D" id="3.90.220.20">
    <property type="entry name" value="DNA methylase specificity domains"/>
    <property type="match status" value="1"/>
</dbReference>
<sequence length="186" mass="21120">MITKKKIYLKDLAEILSGVYEKTDPDGEIAYLQTKDCTDAVIIKYASRVLLTAKMQKNLLQEGDILFASKGVNYLSVVFREQEKAVASTSFFVIRLKSPVVTPEYLCWFLRQPSIKAYFKSNQVGSATPLIHKPAVENLEIPVPSLEEQKTIVAIARLSKREMELQQAIIEKKQTIVQQLLMNKIK</sequence>
<evidence type="ECO:0000259" key="4">
    <source>
        <dbReference type="Pfam" id="PF01420"/>
    </source>
</evidence>
<keyword evidence="2" id="KW-0680">Restriction system</keyword>
<dbReference type="PANTHER" id="PTHR30408">
    <property type="entry name" value="TYPE-1 RESTRICTION ENZYME ECOKI SPECIFICITY PROTEIN"/>
    <property type="match status" value="1"/>
</dbReference>
<protein>
    <recommendedName>
        <fullName evidence="4">Type I restriction modification DNA specificity domain-containing protein</fullName>
    </recommendedName>
</protein>
<dbReference type="RefSeq" id="WP_117917951.1">
    <property type="nucleotide sequence ID" value="NZ_QRUB01000043.1"/>
</dbReference>
<evidence type="ECO:0000313" key="5">
    <source>
        <dbReference type="EMBL" id="RGR24937.1"/>
    </source>
</evidence>
<dbReference type="Pfam" id="PF01420">
    <property type="entry name" value="Methylase_S"/>
    <property type="match status" value="1"/>
</dbReference>
<gene>
    <name evidence="5" type="ORF">DWY58_18510</name>
</gene>
<dbReference type="AlphaFoldDB" id="A0A412DX82"/>